<protein>
    <submittedName>
        <fullName evidence="2">Uncharacterized protein</fullName>
    </submittedName>
</protein>
<gene>
    <name evidence="2" type="ORF">RDB_LOCUS31942</name>
</gene>
<accession>A0A8H3A1Q6</accession>
<feature type="signal peptide" evidence="1">
    <location>
        <begin position="1"/>
        <end position="22"/>
    </location>
</feature>
<proteinExistence type="predicted"/>
<feature type="chain" id="PRO_5034230652" evidence="1">
    <location>
        <begin position="23"/>
        <end position="174"/>
    </location>
</feature>
<reference evidence="2" key="1">
    <citation type="submission" date="2021-01" db="EMBL/GenBank/DDBJ databases">
        <authorList>
            <person name="Kaushik A."/>
        </authorList>
    </citation>
    <scope>NUCLEOTIDE SEQUENCE</scope>
    <source>
        <strain evidence="2">AG1-1A</strain>
    </source>
</reference>
<evidence type="ECO:0000313" key="2">
    <source>
        <dbReference type="EMBL" id="CAE6393263.1"/>
    </source>
</evidence>
<evidence type="ECO:0000256" key="1">
    <source>
        <dbReference type="SAM" id="SignalP"/>
    </source>
</evidence>
<keyword evidence="1" id="KW-0732">Signal</keyword>
<dbReference type="Proteomes" id="UP000663840">
    <property type="component" value="Unassembled WGS sequence"/>
</dbReference>
<evidence type="ECO:0000313" key="3">
    <source>
        <dbReference type="Proteomes" id="UP000663840"/>
    </source>
</evidence>
<dbReference type="EMBL" id="CAJMWR010000662">
    <property type="protein sequence ID" value="CAE6393263.1"/>
    <property type="molecule type" value="Genomic_DNA"/>
</dbReference>
<comment type="caution">
    <text evidence="2">The sequence shown here is derived from an EMBL/GenBank/DDBJ whole genome shotgun (WGS) entry which is preliminary data.</text>
</comment>
<name>A0A8H3A1Q6_9AGAM</name>
<sequence>MRLCLLTAVLPVVLALSALVLSAPVDTEKHVTARGGTSFANCPSGDSILVILKKLQPDLLSRYTQIDDHIQANVDPTEEIRNIIPLFNAATTQISDLPMDKPCVFDGKYHQVVEIFIVMLSDFAKQFAKLQVHRTRDINSISTSISEALRDLIAALRTLLVNIIRILQKLLPTL</sequence>
<organism evidence="2 3">
    <name type="scientific">Rhizoctonia solani</name>
    <dbReference type="NCBI Taxonomy" id="456999"/>
    <lineage>
        <taxon>Eukaryota</taxon>
        <taxon>Fungi</taxon>
        <taxon>Dikarya</taxon>
        <taxon>Basidiomycota</taxon>
        <taxon>Agaricomycotina</taxon>
        <taxon>Agaricomycetes</taxon>
        <taxon>Cantharellales</taxon>
        <taxon>Ceratobasidiaceae</taxon>
        <taxon>Rhizoctonia</taxon>
    </lineage>
</organism>
<dbReference type="AlphaFoldDB" id="A0A8H3A1Q6"/>